<feature type="repeat" description="PPR" evidence="2">
    <location>
        <begin position="88"/>
        <end position="122"/>
    </location>
</feature>
<dbReference type="GO" id="GO:0003723">
    <property type="term" value="F:RNA binding"/>
    <property type="evidence" value="ECO:0007669"/>
    <property type="project" value="InterPro"/>
</dbReference>
<proteinExistence type="predicted"/>
<dbReference type="EMBL" id="RDQH01000328">
    <property type="protein sequence ID" value="RXI06587.1"/>
    <property type="molecule type" value="Genomic_DNA"/>
</dbReference>
<dbReference type="PROSITE" id="PS51375">
    <property type="entry name" value="PPR"/>
    <property type="match status" value="1"/>
</dbReference>
<dbReference type="Pfam" id="PF13041">
    <property type="entry name" value="PPR_2"/>
    <property type="match status" value="1"/>
</dbReference>
<dbReference type="FunFam" id="1.25.40.10:FF:000242">
    <property type="entry name" value="Pentatricopeptide repeat-containing protein"/>
    <property type="match status" value="1"/>
</dbReference>
<evidence type="ECO:0000256" key="2">
    <source>
        <dbReference type="PROSITE-ProRule" id="PRU00708"/>
    </source>
</evidence>
<dbReference type="GO" id="GO:0009451">
    <property type="term" value="P:RNA modification"/>
    <property type="evidence" value="ECO:0007669"/>
    <property type="project" value="InterPro"/>
</dbReference>
<evidence type="ECO:0008006" key="5">
    <source>
        <dbReference type="Google" id="ProtNLM"/>
    </source>
</evidence>
<keyword evidence="4" id="KW-1185">Reference proteome</keyword>
<dbReference type="InterPro" id="IPR002885">
    <property type="entry name" value="PPR_rpt"/>
</dbReference>
<dbReference type="PANTHER" id="PTHR47926">
    <property type="entry name" value="PENTATRICOPEPTIDE REPEAT-CONTAINING PROTEIN"/>
    <property type="match status" value="1"/>
</dbReference>
<sequence length="207" mass="23152">MGFPREDVEVFFDMCDAETRADETTSVIVLSACSKLGDLSLSRKVSGCIYENGVCRDVFIGNALVDRYLKCGDADFASKVFNVMPVRNVVFWNSMISGLAHQGKFKEALDVFREMQKRCLEPDEVTYIGVLAACSHGGLVAEDQRYFREMSSVYKLRPQTEHYGCTVDLLGRARLMNEAEEFVENMPTEPDAFVWGALLGPVGSMEK</sequence>
<reference evidence="3 4" key="1">
    <citation type="submission" date="2018-10" db="EMBL/GenBank/DDBJ databases">
        <title>A high-quality apple genome assembly.</title>
        <authorList>
            <person name="Hu J."/>
        </authorList>
    </citation>
    <scope>NUCLEOTIDE SEQUENCE [LARGE SCALE GENOMIC DNA]</scope>
    <source>
        <strain evidence="4">cv. HFTH1</strain>
        <tissue evidence="3">Young leaf</tissue>
    </source>
</reference>
<dbReference type="Proteomes" id="UP000290289">
    <property type="component" value="Chromosome 2"/>
</dbReference>
<comment type="caution">
    <text evidence="3">The sequence shown here is derived from an EMBL/GenBank/DDBJ whole genome shotgun (WGS) entry which is preliminary data.</text>
</comment>
<evidence type="ECO:0000313" key="4">
    <source>
        <dbReference type="Proteomes" id="UP000290289"/>
    </source>
</evidence>
<dbReference type="InterPro" id="IPR011990">
    <property type="entry name" value="TPR-like_helical_dom_sf"/>
</dbReference>
<dbReference type="InterPro" id="IPR046960">
    <property type="entry name" value="PPR_At4g14850-like_plant"/>
</dbReference>
<evidence type="ECO:0000256" key="1">
    <source>
        <dbReference type="ARBA" id="ARBA00022737"/>
    </source>
</evidence>
<gene>
    <name evidence="3" type="ORF">DVH24_025723</name>
</gene>
<keyword evidence="1" id="KW-0677">Repeat</keyword>
<dbReference type="NCBIfam" id="TIGR00756">
    <property type="entry name" value="PPR"/>
    <property type="match status" value="1"/>
</dbReference>
<protein>
    <recommendedName>
        <fullName evidence="5">Pentatricopeptide repeat-containing protein</fullName>
    </recommendedName>
</protein>
<name>A0A498KGQ3_MALDO</name>
<dbReference type="Gene3D" id="1.25.40.10">
    <property type="entry name" value="Tetratricopeptide repeat domain"/>
    <property type="match status" value="1"/>
</dbReference>
<dbReference type="AlphaFoldDB" id="A0A498KGQ3"/>
<accession>A0A498KGQ3</accession>
<organism evidence="3 4">
    <name type="scientific">Malus domestica</name>
    <name type="common">Apple</name>
    <name type="synonym">Pyrus malus</name>
    <dbReference type="NCBI Taxonomy" id="3750"/>
    <lineage>
        <taxon>Eukaryota</taxon>
        <taxon>Viridiplantae</taxon>
        <taxon>Streptophyta</taxon>
        <taxon>Embryophyta</taxon>
        <taxon>Tracheophyta</taxon>
        <taxon>Spermatophyta</taxon>
        <taxon>Magnoliopsida</taxon>
        <taxon>eudicotyledons</taxon>
        <taxon>Gunneridae</taxon>
        <taxon>Pentapetalae</taxon>
        <taxon>rosids</taxon>
        <taxon>fabids</taxon>
        <taxon>Rosales</taxon>
        <taxon>Rosaceae</taxon>
        <taxon>Amygdaloideae</taxon>
        <taxon>Maleae</taxon>
        <taxon>Malus</taxon>
    </lineage>
</organism>
<evidence type="ECO:0000313" key="3">
    <source>
        <dbReference type="EMBL" id="RXI06587.1"/>
    </source>
</evidence>